<dbReference type="GO" id="GO:0005634">
    <property type="term" value="C:nucleus"/>
    <property type="evidence" value="ECO:0007669"/>
    <property type="project" value="UniProtKB-SubCell"/>
</dbReference>
<dbReference type="InterPro" id="IPR009057">
    <property type="entry name" value="Homeodomain-like_sf"/>
</dbReference>
<keyword evidence="5" id="KW-0808">Transferase</keyword>
<keyword evidence="12 14" id="KW-0539">Nucleus</keyword>
<evidence type="ECO:0000256" key="2">
    <source>
        <dbReference type="ARBA" id="ARBA00004477"/>
    </source>
</evidence>
<evidence type="ECO:0000256" key="3">
    <source>
        <dbReference type="ARBA" id="ARBA00004760"/>
    </source>
</evidence>
<evidence type="ECO:0000256" key="13">
    <source>
        <dbReference type="PROSITE-ProRule" id="PRU00205"/>
    </source>
</evidence>
<dbReference type="EMBL" id="JBBCAQ010000038">
    <property type="protein sequence ID" value="KAK7571873.1"/>
    <property type="molecule type" value="Genomic_DNA"/>
</dbReference>
<dbReference type="PROSITE" id="PS50922">
    <property type="entry name" value="TLC"/>
    <property type="match status" value="1"/>
</dbReference>
<gene>
    <name evidence="18" type="ORF">V9T40_014345</name>
</gene>
<name>A0AAN9XX98_9HEMI</name>
<comment type="pathway">
    <text evidence="3">Lipid metabolism; sphingolipid metabolism.</text>
</comment>
<dbReference type="PROSITE" id="PS50071">
    <property type="entry name" value="HOMEOBOX_2"/>
    <property type="match status" value="1"/>
</dbReference>
<keyword evidence="8 15" id="KW-1133">Transmembrane helix</keyword>
<dbReference type="CDD" id="cd00086">
    <property type="entry name" value="homeodomain"/>
    <property type="match status" value="1"/>
</dbReference>
<evidence type="ECO:0000256" key="7">
    <source>
        <dbReference type="ARBA" id="ARBA00022824"/>
    </source>
</evidence>
<feature type="transmembrane region" description="Helical" evidence="15">
    <location>
        <begin position="262"/>
        <end position="288"/>
    </location>
</feature>
<keyword evidence="10 13" id="KW-0472">Membrane</keyword>
<dbReference type="Proteomes" id="UP001367676">
    <property type="component" value="Unassembled WGS sequence"/>
</dbReference>
<evidence type="ECO:0000256" key="11">
    <source>
        <dbReference type="ARBA" id="ARBA00049036"/>
    </source>
</evidence>
<comment type="pathway">
    <text evidence="4">Sphingolipid metabolism.</text>
</comment>
<comment type="subcellular location">
    <subcellularLocation>
        <location evidence="2">Endoplasmic reticulum membrane</location>
        <topology evidence="2">Multi-pass membrane protein</topology>
    </subcellularLocation>
    <subcellularLocation>
        <location evidence="1 12 14">Nucleus</location>
    </subcellularLocation>
</comment>
<dbReference type="Gene3D" id="1.10.10.60">
    <property type="entry name" value="Homeodomain-like"/>
    <property type="match status" value="1"/>
</dbReference>
<keyword evidence="7" id="KW-0256">Endoplasmic reticulum</keyword>
<feature type="domain" description="TLC" evidence="17">
    <location>
        <begin position="133"/>
        <end position="335"/>
    </location>
</feature>
<dbReference type="GO" id="GO:0003677">
    <property type="term" value="F:DNA binding"/>
    <property type="evidence" value="ECO:0007669"/>
    <property type="project" value="UniProtKB-UniRule"/>
</dbReference>
<evidence type="ECO:0000256" key="8">
    <source>
        <dbReference type="ARBA" id="ARBA00022989"/>
    </source>
</evidence>
<sequence length="384" mass="45802">MNLLGTVSDIFWHKSIWLPPNFTWAQLEPKYEYQFTDYRHIYLYPIPLAFVVLFIRYLTEKYWFSPLGLKLGIKASKVKKLDENVILEKEFLKESNLKHKEIVGLAKRLDWTERQVLRWFRIRKMQGKPTTLVKFCENSWRCLYYTSSFVYGLIILWNKEWLWDIDHCWLNYPFQGVTRDVWWYYMISLAFYWSLTFSQFFDVKRKDFWQMFIHHIATIVLLSFSYICNFHRIGTLVLVVHDAADCILDGTKAAKYAKYDQLCTVLFGVFMLVWIVTRIIVFPVWLLWGTTVRAPYVAKMMFPAYYIFNGLLILLLILHIFWTKLILQLAYRTWTAGQLEGDIRSSASSDESDESVQSPLHNNHKVIENHENKATQNNHADSKN</sequence>
<keyword evidence="12 14" id="KW-0238">DNA-binding</keyword>
<evidence type="ECO:0000256" key="6">
    <source>
        <dbReference type="ARBA" id="ARBA00022692"/>
    </source>
</evidence>
<feature type="transmembrane region" description="Helical" evidence="15">
    <location>
        <begin position="300"/>
        <end position="322"/>
    </location>
</feature>
<accession>A0AAN9XX98</accession>
<dbReference type="FunFam" id="1.10.10.60:FF:000020">
    <property type="entry name" value="Ceramide synthase 5"/>
    <property type="match status" value="1"/>
</dbReference>
<keyword evidence="12 14" id="KW-0371">Homeobox</keyword>
<dbReference type="PANTHER" id="PTHR12560">
    <property type="entry name" value="LONGEVITY ASSURANCE FACTOR 1 LAG1"/>
    <property type="match status" value="1"/>
</dbReference>
<evidence type="ECO:0000259" key="16">
    <source>
        <dbReference type="PROSITE" id="PS50071"/>
    </source>
</evidence>
<dbReference type="PIRSF" id="PIRSF005225">
    <property type="entry name" value="LAG1_LAC1"/>
    <property type="match status" value="1"/>
</dbReference>
<dbReference type="SUPFAM" id="SSF46689">
    <property type="entry name" value="Homeodomain-like"/>
    <property type="match status" value="1"/>
</dbReference>
<dbReference type="GO" id="GO:0046513">
    <property type="term" value="P:ceramide biosynthetic process"/>
    <property type="evidence" value="ECO:0007669"/>
    <property type="project" value="InterPro"/>
</dbReference>
<comment type="caution">
    <text evidence="18">The sequence shown here is derived from an EMBL/GenBank/DDBJ whole genome shotgun (WGS) entry which is preliminary data.</text>
</comment>
<evidence type="ECO:0000256" key="12">
    <source>
        <dbReference type="PROSITE-ProRule" id="PRU00108"/>
    </source>
</evidence>
<dbReference type="InterPro" id="IPR006634">
    <property type="entry name" value="TLC-dom"/>
</dbReference>
<dbReference type="Pfam" id="PF03798">
    <property type="entry name" value="TRAM_LAG1_CLN8"/>
    <property type="match status" value="1"/>
</dbReference>
<keyword evidence="19" id="KW-1185">Reference proteome</keyword>
<dbReference type="SMART" id="SM00389">
    <property type="entry name" value="HOX"/>
    <property type="match status" value="1"/>
</dbReference>
<feature type="transmembrane region" description="Helical" evidence="15">
    <location>
        <begin position="41"/>
        <end position="59"/>
    </location>
</feature>
<dbReference type="Pfam" id="PF00046">
    <property type="entry name" value="Homeodomain"/>
    <property type="match status" value="1"/>
</dbReference>
<evidence type="ECO:0000256" key="4">
    <source>
        <dbReference type="ARBA" id="ARBA00004991"/>
    </source>
</evidence>
<feature type="transmembrane region" description="Helical" evidence="15">
    <location>
        <begin position="208"/>
        <end position="227"/>
    </location>
</feature>
<evidence type="ECO:0000256" key="1">
    <source>
        <dbReference type="ARBA" id="ARBA00004123"/>
    </source>
</evidence>
<evidence type="ECO:0000313" key="19">
    <source>
        <dbReference type="Proteomes" id="UP001367676"/>
    </source>
</evidence>
<keyword evidence="9" id="KW-0443">Lipid metabolism</keyword>
<comment type="catalytic activity">
    <reaction evidence="11">
        <text>sphinganine + octadecanoyl-CoA = N-(octadecanoyl)-sphinganine + CoA + H(+)</text>
        <dbReference type="Rhea" id="RHEA:36547"/>
        <dbReference type="ChEBI" id="CHEBI:15378"/>
        <dbReference type="ChEBI" id="CHEBI:57287"/>
        <dbReference type="ChEBI" id="CHEBI:57394"/>
        <dbReference type="ChEBI" id="CHEBI:57817"/>
        <dbReference type="ChEBI" id="CHEBI:67033"/>
    </reaction>
    <physiologicalReaction direction="left-to-right" evidence="11">
        <dbReference type="Rhea" id="RHEA:36548"/>
    </physiologicalReaction>
</comment>
<feature type="DNA-binding region" description="Homeobox" evidence="12">
    <location>
        <begin position="89"/>
        <end position="131"/>
    </location>
</feature>
<dbReference type="InterPro" id="IPR001356">
    <property type="entry name" value="HD"/>
</dbReference>
<evidence type="ECO:0000313" key="18">
    <source>
        <dbReference type="EMBL" id="KAK7571873.1"/>
    </source>
</evidence>
<dbReference type="GO" id="GO:0005789">
    <property type="term" value="C:endoplasmic reticulum membrane"/>
    <property type="evidence" value="ECO:0007669"/>
    <property type="project" value="UniProtKB-SubCell"/>
</dbReference>
<dbReference type="SMART" id="SM00724">
    <property type="entry name" value="TLC"/>
    <property type="match status" value="1"/>
</dbReference>
<evidence type="ECO:0000256" key="9">
    <source>
        <dbReference type="ARBA" id="ARBA00023098"/>
    </source>
</evidence>
<evidence type="ECO:0000256" key="15">
    <source>
        <dbReference type="SAM" id="Phobius"/>
    </source>
</evidence>
<dbReference type="GO" id="GO:0050291">
    <property type="term" value="F:sphingosine N-acyltransferase activity"/>
    <property type="evidence" value="ECO:0007669"/>
    <property type="project" value="InterPro"/>
</dbReference>
<protein>
    <submittedName>
        <fullName evidence="18">Uncharacterized protein</fullName>
    </submittedName>
</protein>
<dbReference type="InterPro" id="IPR016439">
    <property type="entry name" value="Lag1/Lac1-like"/>
</dbReference>
<reference evidence="18 19" key="1">
    <citation type="submission" date="2024-03" db="EMBL/GenBank/DDBJ databases">
        <title>Adaptation during the transition from Ophiocordyceps entomopathogen to insect associate is accompanied by gene loss and intensified selection.</title>
        <authorList>
            <person name="Ward C.M."/>
            <person name="Onetto C.A."/>
            <person name="Borneman A.R."/>
        </authorList>
    </citation>
    <scope>NUCLEOTIDE SEQUENCE [LARGE SCALE GENOMIC DNA]</scope>
    <source>
        <strain evidence="18">AWRI1</strain>
        <tissue evidence="18">Single Adult Female</tissue>
    </source>
</reference>
<organism evidence="18 19">
    <name type="scientific">Parthenolecanium corni</name>
    <dbReference type="NCBI Taxonomy" id="536013"/>
    <lineage>
        <taxon>Eukaryota</taxon>
        <taxon>Metazoa</taxon>
        <taxon>Ecdysozoa</taxon>
        <taxon>Arthropoda</taxon>
        <taxon>Hexapoda</taxon>
        <taxon>Insecta</taxon>
        <taxon>Pterygota</taxon>
        <taxon>Neoptera</taxon>
        <taxon>Paraneoptera</taxon>
        <taxon>Hemiptera</taxon>
        <taxon>Sternorrhyncha</taxon>
        <taxon>Coccoidea</taxon>
        <taxon>Coccidae</taxon>
        <taxon>Parthenolecanium</taxon>
    </lineage>
</organism>
<evidence type="ECO:0000256" key="14">
    <source>
        <dbReference type="RuleBase" id="RU000682"/>
    </source>
</evidence>
<evidence type="ECO:0000259" key="17">
    <source>
        <dbReference type="PROSITE" id="PS50922"/>
    </source>
</evidence>
<evidence type="ECO:0000256" key="10">
    <source>
        <dbReference type="ARBA" id="ARBA00023136"/>
    </source>
</evidence>
<feature type="domain" description="Homeobox" evidence="16">
    <location>
        <begin position="87"/>
        <end position="130"/>
    </location>
</feature>
<evidence type="ECO:0000256" key="5">
    <source>
        <dbReference type="ARBA" id="ARBA00022679"/>
    </source>
</evidence>
<dbReference type="AlphaFoldDB" id="A0AAN9XX98"/>
<feature type="transmembrane region" description="Helical" evidence="15">
    <location>
        <begin position="182"/>
        <end position="201"/>
    </location>
</feature>
<dbReference type="PANTHER" id="PTHR12560:SF0">
    <property type="entry name" value="LD18904P"/>
    <property type="match status" value="1"/>
</dbReference>
<proteinExistence type="predicted"/>
<keyword evidence="6 13" id="KW-0812">Transmembrane</keyword>